<dbReference type="CDD" id="cd02440">
    <property type="entry name" value="AdoMet_MTases"/>
    <property type="match status" value="1"/>
</dbReference>
<evidence type="ECO:0000256" key="1">
    <source>
        <dbReference type="ARBA" id="ARBA00022603"/>
    </source>
</evidence>
<dbReference type="Pfam" id="PF05175">
    <property type="entry name" value="MTS"/>
    <property type="match status" value="1"/>
</dbReference>
<keyword evidence="2 5" id="KW-0808">Transferase</keyword>
<feature type="region of interest" description="Disordered" evidence="3">
    <location>
        <begin position="1"/>
        <end position="25"/>
    </location>
</feature>
<dbReference type="InterPro" id="IPR007848">
    <property type="entry name" value="Small_mtfrase_dom"/>
</dbReference>
<evidence type="ECO:0000256" key="3">
    <source>
        <dbReference type="SAM" id="MobiDB-lite"/>
    </source>
</evidence>
<dbReference type="GO" id="GO:0008757">
    <property type="term" value="F:S-adenosylmethionine-dependent methyltransferase activity"/>
    <property type="evidence" value="ECO:0007669"/>
    <property type="project" value="InterPro"/>
</dbReference>
<dbReference type="PANTHER" id="PTHR47816">
    <property type="entry name" value="RIBOSOMAL RNA SMALL SUBUNIT METHYLTRANSFERASE C"/>
    <property type="match status" value="1"/>
</dbReference>
<evidence type="ECO:0000313" key="5">
    <source>
        <dbReference type="EMBL" id="PRZ15543.1"/>
    </source>
</evidence>
<dbReference type="GO" id="GO:0032259">
    <property type="term" value="P:methylation"/>
    <property type="evidence" value="ECO:0007669"/>
    <property type="project" value="UniProtKB-KW"/>
</dbReference>
<dbReference type="AlphaFoldDB" id="A0A2T0YK96"/>
<dbReference type="PANTHER" id="PTHR47816:SF4">
    <property type="entry name" value="RIBOSOMAL RNA SMALL SUBUNIT METHYLTRANSFERASE C"/>
    <property type="match status" value="1"/>
</dbReference>
<name>A0A2T0YK96_9MICC</name>
<protein>
    <submittedName>
        <fullName evidence="5">16S rRNA m(2)G 1207 methyltransferase</fullName>
    </submittedName>
</protein>
<dbReference type="InterPro" id="IPR046977">
    <property type="entry name" value="RsmC/RlmG"/>
</dbReference>
<feature type="compositionally biased region" description="Polar residues" evidence="3">
    <location>
        <begin position="10"/>
        <end position="20"/>
    </location>
</feature>
<organism evidence="5 6">
    <name type="scientific">Nesterenkonia sandarakina</name>
    <dbReference type="NCBI Taxonomy" id="272918"/>
    <lineage>
        <taxon>Bacteria</taxon>
        <taxon>Bacillati</taxon>
        <taxon>Actinomycetota</taxon>
        <taxon>Actinomycetes</taxon>
        <taxon>Micrococcales</taxon>
        <taxon>Micrococcaceae</taxon>
        <taxon>Nesterenkonia</taxon>
    </lineage>
</organism>
<dbReference type="InterPro" id="IPR029063">
    <property type="entry name" value="SAM-dependent_MTases_sf"/>
</dbReference>
<evidence type="ECO:0000256" key="2">
    <source>
        <dbReference type="ARBA" id="ARBA00022679"/>
    </source>
</evidence>
<feature type="domain" description="Methyltransferase small" evidence="4">
    <location>
        <begin position="42"/>
        <end position="186"/>
    </location>
</feature>
<comment type="caution">
    <text evidence="5">The sequence shown here is derived from an EMBL/GenBank/DDBJ whole genome shotgun (WGS) entry which is preliminary data.</text>
</comment>
<sequence>MNPHGEESTTIHPVNSQHYFSASPEGPFTRRRVSVSLDGREVSVATAGGIFSPDGVDKGTAVLLKHAPDPASHGDLLDIGCGWGPLALTLAMRSPEATVWAVDVNERSRILCAENAAALGLSNVRVMAPEDVPAEIEFDTIWSNPPIRVGKEVLHGLLEHWLPRLSPEGTAWLVVQKNLGADSLLAWITTMLAGAAGTFTSGRAETAKGFRLLRISRD</sequence>
<reference evidence="5 6" key="1">
    <citation type="submission" date="2018-03" db="EMBL/GenBank/DDBJ databases">
        <title>Comparative analysis of microorganisms from saline springs in Andes Mountain Range, Colombia.</title>
        <authorList>
            <person name="Rubin E."/>
        </authorList>
    </citation>
    <scope>NUCLEOTIDE SEQUENCE [LARGE SCALE GENOMIC DNA]</scope>
    <source>
        <strain evidence="5 6">CG 35</strain>
    </source>
</reference>
<dbReference type="Proteomes" id="UP000238217">
    <property type="component" value="Unassembled WGS sequence"/>
</dbReference>
<gene>
    <name evidence="5" type="ORF">BCL67_1083</name>
</gene>
<keyword evidence="6" id="KW-1185">Reference proteome</keyword>
<dbReference type="EMBL" id="PVTY01000008">
    <property type="protein sequence ID" value="PRZ15543.1"/>
    <property type="molecule type" value="Genomic_DNA"/>
</dbReference>
<dbReference type="SUPFAM" id="SSF53335">
    <property type="entry name" value="S-adenosyl-L-methionine-dependent methyltransferases"/>
    <property type="match status" value="1"/>
</dbReference>
<keyword evidence="1 5" id="KW-0489">Methyltransferase</keyword>
<evidence type="ECO:0000259" key="4">
    <source>
        <dbReference type="Pfam" id="PF05175"/>
    </source>
</evidence>
<accession>A0A2T0YK96</accession>
<proteinExistence type="predicted"/>
<evidence type="ECO:0000313" key="6">
    <source>
        <dbReference type="Proteomes" id="UP000238217"/>
    </source>
</evidence>
<dbReference type="Gene3D" id="3.40.50.150">
    <property type="entry name" value="Vaccinia Virus protein VP39"/>
    <property type="match status" value="1"/>
</dbReference>